<keyword evidence="2" id="KW-1185">Reference proteome</keyword>
<dbReference type="KEGG" id="more:E1B28_006751"/>
<evidence type="ECO:0000313" key="1">
    <source>
        <dbReference type="EMBL" id="KAG7096071.1"/>
    </source>
</evidence>
<dbReference type="GeneID" id="66075827"/>
<sequence length="63" mass="6638">MKHSSRLFVILGSQHRHAMVNIAAASSVSRGSQATWSGSLVVTSLPSLLLICGQVSDLYIPSA</sequence>
<dbReference type="EMBL" id="CM032183">
    <property type="protein sequence ID" value="KAG7096071.1"/>
    <property type="molecule type" value="Genomic_DNA"/>
</dbReference>
<protein>
    <submittedName>
        <fullName evidence="1">Uncharacterized protein</fullName>
    </submittedName>
</protein>
<evidence type="ECO:0000313" key="2">
    <source>
        <dbReference type="Proteomes" id="UP001049176"/>
    </source>
</evidence>
<name>A0A9P8AA01_9AGAR</name>
<dbReference type="AlphaFoldDB" id="A0A9P8AA01"/>
<dbReference type="RefSeq" id="XP_043012541.1">
    <property type="nucleotide sequence ID" value="XM_043151446.1"/>
</dbReference>
<comment type="caution">
    <text evidence="1">The sequence shown here is derived from an EMBL/GenBank/DDBJ whole genome shotgun (WGS) entry which is preliminary data.</text>
</comment>
<accession>A0A9P8AA01</accession>
<organism evidence="1 2">
    <name type="scientific">Marasmius oreades</name>
    <name type="common">fairy-ring Marasmius</name>
    <dbReference type="NCBI Taxonomy" id="181124"/>
    <lineage>
        <taxon>Eukaryota</taxon>
        <taxon>Fungi</taxon>
        <taxon>Dikarya</taxon>
        <taxon>Basidiomycota</taxon>
        <taxon>Agaricomycotina</taxon>
        <taxon>Agaricomycetes</taxon>
        <taxon>Agaricomycetidae</taxon>
        <taxon>Agaricales</taxon>
        <taxon>Marasmiineae</taxon>
        <taxon>Marasmiaceae</taxon>
        <taxon>Marasmius</taxon>
    </lineage>
</organism>
<reference evidence="1" key="1">
    <citation type="journal article" date="2021" name="Genome Biol. Evol.">
        <title>The assembled and annotated genome of the fairy-ring fungus Marasmius oreades.</title>
        <authorList>
            <person name="Hiltunen M."/>
            <person name="Ament-Velasquez S.L."/>
            <person name="Johannesson H."/>
        </authorList>
    </citation>
    <scope>NUCLEOTIDE SEQUENCE</scope>
    <source>
        <strain evidence="1">03SP1</strain>
    </source>
</reference>
<dbReference type="Proteomes" id="UP001049176">
    <property type="component" value="Chromosome 3"/>
</dbReference>
<gene>
    <name evidence="1" type="ORF">E1B28_006751</name>
</gene>
<proteinExistence type="predicted"/>